<reference evidence="1" key="1">
    <citation type="journal article" date="2015" name="PLoS ONE">
        <title>An Insight into the Sialome of the Lone Star Tick, Amblyomma americanum, with a Glimpse on Its Time Dependent Gene Expression.</title>
        <authorList>
            <person name="Karim S."/>
            <person name="Ribeiro J.M."/>
        </authorList>
    </citation>
    <scope>NUCLEOTIDE SEQUENCE</scope>
    <source>
        <tissue evidence="1">Salivary gland</tissue>
    </source>
</reference>
<dbReference type="AlphaFoldDB" id="A0A0C9SEI8"/>
<sequence length="79" mass="8787">MTMPPATRPLLLLPTSWPRATTQWSPIPLTVPTEKSVERKALGDRGKHPKACYNVPDRHHRRGLSGCLPCVADTSPQVY</sequence>
<dbReference type="EMBL" id="GBZX01001207">
    <property type="protein sequence ID" value="JAG91533.1"/>
    <property type="molecule type" value="mRNA"/>
</dbReference>
<organism evidence="1">
    <name type="scientific">Amblyomma americanum</name>
    <name type="common">Lone star tick</name>
    <dbReference type="NCBI Taxonomy" id="6943"/>
    <lineage>
        <taxon>Eukaryota</taxon>
        <taxon>Metazoa</taxon>
        <taxon>Ecdysozoa</taxon>
        <taxon>Arthropoda</taxon>
        <taxon>Chelicerata</taxon>
        <taxon>Arachnida</taxon>
        <taxon>Acari</taxon>
        <taxon>Parasitiformes</taxon>
        <taxon>Ixodida</taxon>
        <taxon>Ixodoidea</taxon>
        <taxon>Ixodidae</taxon>
        <taxon>Amblyomminae</taxon>
        <taxon>Amblyomma</taxon>
    </lineage>
</organism>
<proteinExistence type="evidence at transcript level"/>
<protein>
    <submittedName>
        <fullName evidence="1">Putative secreted protein</fullName>
    </submittedName>
</protein>
<accession>A0A0C9SEI8</accession>
<evidence type="ECO:0000313" key="1">
    <source>
        <dbReference type="EMBL" id="JAG91533.1"/>
    </source>
</evidence>
<name>A0A0C9SEI8_AMBAM</name>